<accession>A0A839T9L3</accession>
<keyword evidence="3" id="KW-1185">Reference proteome</keyword>
<organism evidence="2 3">
    <name type="scientific">Azomonas macrocytogenes</name>
    <name type="common">Azotobacter macrocytogenes</name>
    <dbReference type="NCBI Taxonomy" id="69962"/>
    <lineage>
        <taxon>Bacteria</taxon>
        <taxon>Pseudomonadati</taxon>
        <taxon>Pseudomonadota</taxon>
        <taxon>Gammaproteobacteria</taxon>
        <taxon>Pseudomonadales</taxon>
        <taxon>Pseudomonadaceae</taxon>
        <taxon>Azomonas</taxon>
    </lineage>
</organism>
<feature type="coiled-coil region" evidence="1">
    <location>
        <begin position="271"/>
        <end position="298"/>
    </location>
</feature>
<name>A0A839T9L3_AZOMA</name>
<protein>
    <submittedName>
        <fullName evidence="2">RNase H-fold protein (Predicted Holliday junction resolvase)</fullName>
    </submittedName>
</protein>
<evidence type="ECO:0000313" key="2">
    <source>
        <dbReference type="EMBL" id="MBB3104725.1"/>
    </source>
</evidence>
<sequence>MKKRSKIVEAILFFDEDGSICKEMFYTEFEAILDGIVNLSEFADRRIRAVFVLIDRRLLVHAAVFFLIDFLPDGAADPHWNLPLQALSDHGESGPDLGNGPIRLASHEHCPIDAVRMNLWEPTAGQPSKKDCFQTICEHVQRNQLGLLVEETTAYKPFSTGSAESDGWQASSPMNSYLEARQELALLEKKHEEQCQQLDEEIIRLQHELSQQKQFSTRLEVRLQEQQKSTEQAREEASRQMFQLEQSGQARANEACARLTLEWQLRLDNAEARHRKQVRALEERLQTLSDTCREFAQQHEHSAEVLQRLAEMGMTFSVYHPGAGQLTISLEDMARYQENPQAYAAEKCAVSEEIYRRWLDHYMNPVCQASMLNGQRCSIPIDREELPQRFLPGISDCCVRHKSERLSRRAGSR</sequence>
<proteinExistence type="predicted"/>
<dbReference type="AlphaFoldDB" id="A0A839T9L3"/>
<dbReference type="Proteomes" id="UP000549250">
    <property type="component" value="Unassembled WGS sequence"/>
</dbReference>
<evidence type="ECO:0000313" key="3">
    <source>
        <dbReference type="Proteomes" id="UP000549250"/>
    </source>
</evidence>
<dbReference type="EMBL" id="JACHXI010000019">
    <property type="protein sequence ID" value="MBB3104725.1"/>
    <property type="molecule type" value="Genomic_DNA"/>
</dbReference>
<evidence type="ECO:0000256" key="1">
    <source>
        <dbReference type="SAM" id="Coils"/>
    </source>
</evidence>
<reference evidence="2 3" key="1">
    <citation type="submission" date="2020-08" db="EMBL/GenBank/DDBJ databases">
        <title>Genomic Encyclopedia of Type Strains, Phase III (KMG-III): the genomes of soil and plant-associated and newly described type strains.</title>
        <authorList>
            <person name="Whitman W."/>
        </authorList>
    </citation>
    <scope>NUCLEOTIDE SEQUENCE [LARGE SCALE GENOMIC DNA]</scope>
    <source>
        <strain evidence="2 3">CECT 4462</strain>
    </source>
</reference>
<dbReference type="RefSeq" id="WP_221189866.1">
    <property type="nucleotide sequence ID" value="NZ_JACHXI010000019.1"/>
</dbReference>
<gene>
    <name evidence="2" type="ORF">FHR87_003151</name>
</gene>
<feature type="coiled-coil region" evidence="1">
    <location>
        <begin position="177"/>
        <end position="247"/>
    </location>
</feature>
<comment type="caution">
    <text evidence="2">The sequence shown here is derived from an EMBL/GenBank/DDBJ whole genome shotgun (WGS) entry which is preliminary data.</text>
</comment>
<keyword evidence="1" id="KW-0175">Coiled coil</keyword>